<sequence length="68" mass="8261">MDKVITIPKEIAKKGELVLIPRKEYEEFLRLRKQREREEKDTDEAIRVFKKERKGKKLFKMKSLAELK</sequence>
<dbReference type="EMBL" id="BARV01009619">
    <property type="protein sequence ID" value="GAI02823.1"/>
    <property type="molecule type" value="Genomic_DNA"/>
</dbReference>
<dbReference type="AlphaFoldDB" id="X1K8A9"/>
<reference evidence="1" key="1">
    <citation type="journal article" date="2014" name="Front. Microbiol.">
        <title>High frequency of phylogenetically diverse reductive dehalogenase-homologous genes in deep subseafloor sedimentary metagenomes.</title>
        <authorList>
            <person name="Kawai M."/>
            <person name="Futagami T."/>
            <person name="Toyoda A."/>
            <person name="Takaki Y."/>
            <person name="Nishi S."/>
            <person name="Hori S."/>
            <person name="Arai W."/>
            <person name="Tsubouchi T."/>
            <person name="Morono Y."/>
            <person name="Uchiyama I."/>
            <person name="Ito T."/>
            <person name="Fujiyama A."/>
            <person name="Inagaki F."/>
            <person name="Takami H."/>
        </authorList>
    </citation>
    <scope>NUCLEOTIDE SEQUENCE</scope>
    <source>
        <strain evidence="1">Expedition CK06-06</strain>
    </source>
</reference>
<protein>
    <submittedName>
        <fullName evidence="1">Uncharacterized protein</fullName>
    </submittedName>
</protein>
<evidence type="ECO:0000313" key="1">
    <source>
        <dbReference type="EMBL" id="GAI02823.1"/>
    </source>
</evidence>
<gene>
    <name evidence="1" type="ORF">S06H3_18908</name>
</gene>
<proteinExistence type="predicted"/>
<name>X1K8A9_9ZZZZ</name>
<accession>X1K8A9</accession>
<organism evidence="1">
    <name type="scientific">marine sediment metagenome</name>
    <dbReference type="NCBI Taxonomy" id="412755"/>
    <lineage>
        <taxon>unclassified sequences</taxon>
        <taxon>metagenomes</taxon>
        <taxon>ecological metagenomes</taxon>
    </lineage>
</organism>
<comment type="caution">
    <text evidence="1">The sequence shown here is derived from an EMBL/GenBank/DDBJ whole genome shotgun (WGS) entry which is preliminary data.</text>
</comment>